<organism evidence="1 2">
    <name type="scientific">Acaulospora morrowiae</name>
    <dbReference type="NCBI Taxonomy" id="94023"/>
    <lineage>
        <taxon>Eukaryota</taxon>
        <taxon>Fungi</taxon>
        <taxon>Fungi incertae sedis</taxon>
        <taxon>Mucoromycota</taxon>
        <taxon>Glomeromycotina</taxon>
        <taxon>Glomeromycetes</taxon>
        <taxon>Diversisporales</taxon>
        <taxon>Acaulosporaceae</taxon>
        <taxon>Acaulospora</taxon>
    </lineage>
</organism>
<sequence>MDIVGREFDYQSFERIELLSSGPISIVKVAHLEKIHKILILKRKSKFLEIFPQDAYLSEVRKLLSERFHRYKFGPEMRSNCHFEDPKYGIVRDEDKILLTEIAHESAIKIVLNYPDLHEFAQRSEYGFKITDKGSERARKKSSSIKKYTDIKGYPKPDINIRCKNHIDHLCARNLVDYLADYLADSEETIHWLSICLGIEKKDLEGLNNNSFLPNNYKILERPMAHIIVEDIIISPELKQEIKKAVDNKHSISKQREKLRKISEEFGQFYSEEIILGGKIVQQKNTLTDSTSSNRNVGSASKLIPTSDEFCIIIGGSKETSHKDHSESEWLKSLIRDPQTWEIIGYKKISPIFNLLQENDEEQRTLKQKVLKALGID</sequence>
<reference evidence="1" key="1">
    <citation type="submission" date="2021-06" db="EMBL/GenBank/DDBJ databases">
        <authorList>
            <person name="Kallberg Y."/>
            <person name="Tangrot J."/>
            <person name="Rosling A."/>
        </authorList>
    </citation>
    <scope>NUCLEOTIDE SEQUENCE</scope>
    <source>
        <strain evidence="1">CL551</strain>
    </source>
</reference>
<gene>
    <name evidence="1" type="ORF">AMORRO_LOCUS3278</name>
</gene>
<evidence type="ECO:0000313" key="1">
    <source>
        <dbReference type="EMBL" id="CAG8501596.1"/>
    </source>
</evidence>
<dbReference type="EMBL" id="CAJVPV010001569">
    <property type="protein sequence ID" value="CAG8501596.1"/>
    <property type="molecule type" value="Genomic_DNA"/>
</dbReference>
<protein>
    <submittedName>
        <fullName evidence="1">4595_t:CDS:1</fullName>
    </submittedName>
</protein>
<evidence type="ECO:0000313" key="2">
    <source>
        <dbReference type="Proteomes" id="UP000789342"/>
    </source>
</evidence>
<comment type="caution">
    <text evidence="1">The sequence shown here is derived from an EMBL/GenBank/DDBJ whole genome shotgun (WGS) entry which is preliminary data.</text>
</comment>
<keyword evidence="2" id="KW-1185">Reference proteome</keyword>
<proteinExistence type="predicted"/>
<dbReference type="Proteomes" id="UP000789342">
    <property type="component" value="Unassembled WGS sequence"/>
</dbReference>
<name>A0A9N9F0F7_9GLOM</name>
<dbReference type="AlphaFoldDB" id="A0A9N9F0F7"/>
<accession>A0A9N9F0F7</accession>
<dbReference type="OrthoDB" id="2371795at2759"/>